<reference evidence="3 4" key="1">
    <citation type="journal article" date="2017" name="BMC Genomics">
        <title>Whole-genome assembly of Babesia ovata and comparative genomics between closely related pathogens.</title>
        <authorList>
            <person name="Yamagishi J."/>
            <person name="Asada M."/>
            <person name="Hakimi H."/>
            <person name="Tanaka T.Q."/>
            <person name="Sugimoto C."/>
            <person name="Kawazu S."/>
        </authorList>
    </citation>
    <scope>NUCLEOTIDE SEQUENCE [LARGE SCALE GENOMIC DNA]</scope>
    <source>
        <strain evidence="3 4">Miyake</strain>
    </source>
</reference>
<feature type="compositionally biased region" description="Acidic residues" evidence="1">
    <location>
        <begin position="468"/>
        <end position="478"/>
    </location>
</feature>
<feature type="region of interest" description="Disordered" evidence="1">
    <location>
        <begin position="443"/>
        <end position="494"/>
    </location>
</feature>
<proteinExistence type="predicted"/>
<accession>A0A2H6KA25</accession>
<evidence type="ECO:0000256" key="1">
    <source>
        <dbReference type="SAM" id="MobiDB-lite"/>
    </source>
</evidence>
<sequence length="697" mass="77030">MSDNAYRRNVQRSDSSLRTGYDEDYYRSQSGRGGQNSGRSQQSPTISFKALKNTSISCAKSLTSKMIAMTSSGIQAASTAINNYKETAAANARKAALANPYSFLRIAERISTTNDPVASHRELVAVMEHLLIWQNPPIQLNLERDRFGQPTTESMRSIRLINEFLLGKVLTYVQGRRDCCLFIIKFATWRMRTTHIAEEILLSLELLQRCMESYGSFFLSLMTRSCMRRFRRLLKMNKITTSLAGGVKKQLTKFLVGSSNVHPGVPTDVRIHVIKAKVLYMVQLWHDVFMLDQGLFPVFFQGYREMRERGIKFPQIEVCERNKINLCPVMRRSKFELSGGVKLPLSPQELDSILATVNSLNTLPPGCEHAAALRRLKDSKDKIVASINILAENRAQITDSHNYEEVMRKMLMLNDCVGVHLLVGGTGKSSSTQLLSALEQLRQPTTPEPAPQPAPQEEPKTNLLDLESSSESENENEAFDNFFDDKSGGASKKTDDDYDKFFADFGVFNKSTATSRAPREQPSQSSAAERPRDYFSDLGALSFGQTSDSKSSHSEPAFSDPFAKTTPSVAAPSDPFATTNTSVSAPSDTFATGSPIVNTTFPDIDLSALDLIAKPVSPKPTTEASEPSAPASSARSAASSSYVASASARKSEDEGEAEEPEEEKESPTEGEKKSLNELMKEFDDMDQDFGHMSVSGF</sequence>
<evidence type="ECO:0000313" key="3">
    <source>
        <dbReference type="EMBL" id="GBE59838.1"/>
    </source>
</evidence>
<evidence type="ECO:0000313" key="4">
    <source>
        <dbReference type="Proteomes" id="UP000236319"/>
    </source>
</evidence>
<feature type="compositionally biased region" description="Acidic residues" evidence="1">
    <location>
        <begin position="653"/>
        <end position="664"/>
    </location>
</feature>
<evidence type="ECO:0000259" key="2">
    <source>
        <dbReference type="PROSITE" id="PS50179"/>
    </source>
</evidence>
<dbReference type="Gene3D" id="1.25.40.90">
    <property type="match status" value="1"/>
</dbReference>
<comment type="caution">
    <text evidence="3">The sequence shown here is derived from an EMBL/GenBank/DDBJ whole genome shotgun (WGS) entry which is preliminary data.</text>
</comment>
<feature type="region of interest" description="Disordered" evidence="1">
    <location>
        <begin position="616"/>
        <end position="697"/>
    </location>
</feature>
<feature type="compositionally biased region" description="Basic and acidic residues" evidence="1">
    <location>
        <begin position="483"/>
        <end position="494"/>
    </location>
</feature>
<dbReference type="RefSeq" id="XP_028866081.1">
    <property type="nucleotide sequence ID" value="XM_029010248.1"/>
</dbReference>
<feature type="region of interest" description="Disordered" evidence="1">
    <location>
        <begin position="1"/>
        <end position="43"/>
    </location>
</feature>
<feature type="compositionally biased region" description="Polar residues" evidence="1">
    <location>
        <begin position="513"/>
        <end position="527"/>
    </location>
</feature>
<name>A0A2H6KA25_9APIC</name>
<dbReference type="PROSITE" id="PS50179">
    <property type="entry name" value="VHS"/>
    <property type="match status" value="1"/>
</dbReference>
<dbReference type="OrthoDB" id="366185at2759"/>
<feature type="compositionally biased region" description="Basic and acidic residues" evidence="1">
    <location>
        <begin position="665"/>
        <end position="682"/>
    </location>
</feature>
<dbReference type="AlphaFoldDB" id="A0A2H6KA25"/>
<keyword evidence="4" id="KW-1185">Reference proteome</keyword>
<organism evidence="3 4">
    <name type="scientific">Babesia ovata</name>
    <dbReference type="NCBI Taxonomy" id="189622"/>
    <lineage>
        <taxon>Eukaryota</taxon>
        <taxon>Sar</taxon>
        <taxon>Alveolata</taxon>
        <taxon>Apicomplexa</taxon>
        <taxon>Aconoidasida</taxon>
        <taxon>Piroplasmida</taxon>
        <taxon>Babesiidae</taxon>
        <taxon>Babesia</taxon>
    </lineage>
</organism>
<protein>
    <recommendedName>
        <fullName evidence="2">VHS domain-containing protein</fullName>
    </recommendedName>
</protein>
<dbReference type="InterPro" id="IPR002014">
    <property type="entry name" value="VHS_dom"/>
</dbReference>
<dbReference type="VEuPathDB" id="PiroplasmaDB:BOVATA_013310"/>
<dbReference type="EMBL" id="BDSA01000001">
    <property type="protein sequence ID" value="GBE59838.1"/>
    <property type="molecule type" value="Genomic_DNA"/>
</dbReference>
<feature type="compositionally biased region" description="Polar residues" evidence="1">
    <location>
        <begin position="576"/>
        <end position="599"/>
    </location>
</feature>
<feature type="compositionally biased region" description="Low complexity" evidence="1">
    <location>
        <begin position="623"/>
        <end position="648"/>
    </location>
</feature>
<dbReference type="GO" id="GO:0035091">
    <property type="term" value="F:phosphatidylinositol binding"/>
    <property type="evidence" value="ECO:0007669"/>
    <property type="project" value="InterPro"/>
</dbReference>
<dbReference type="SUPFAM" id="SSF48464">
    <property type="entry name" value="ENTH/VHS domain"/>
    <property type="match status" value="1"/>
</dbReference>
<feature type="region of interest" description="Disordered" evidence="1">
    <location>
        <begin position="513"/>
        <end position="599"/>
    </location>
</feature>
<dbReference type="GeneID" id="39873608"/>
<dbReference type="GO" id="GO:0043130">
    <property type="term" value="F:ubiquitin binding"/>
    <property type="evidence" value="ECO:0007669"/>
    <property type="project" value="InterPro"/>
</dbReference>
<dbReference type="InterPro" id="IPR008942">
    <property type="entry name" value="ENTH_VHS"/>
</dbReference>
<gene>
    <name evidence="3" type="ORF">BOVATA_013310</name>
</gene>
<feature type="compositionally biased region" description="Pro residues" evidence="1">
    <location>
        <begin position="446"/>
        <end position="456"/>
    </location>
</feature>
<dbReference type="Proteomes" id="UP000236319">
    <property type="component" value="Unassembled WGS sequence"/>
</dbReference>
<feature type="domain" description="VHS" evidence="2">
    <location>
        <begin position="190"/>
        <end position="314"/>
    </location>
</feature>